<dbReference type="Proteomes" id="UP000297762">
    <property type="component" value="Unassembled WGS sequence"/>
</dbReference>
<comment type="caution">
    <text evidence="1">The sequence shown here is derived from an EMBL/GenBank/DDBJ whole genome shotgun (WGS) entry which is preliminary data.</text>
</comment>
<dbReference type="AlphaFoldDB" id="A0A4R9KFS4"/>
<reference evidence="1" key="1">
    <citation type="journal article" date="2019" name="PLoS Negl. Trop. Dis.">
        <title>Revisiting the worldwide diversity of Leptospira species in the environment.</title>
        <authorList>
            <person name="Vincent A.T."/>
            <person name="Schiettekatte O."/>
            <person name="Bourhy P."/>
            <person name="Veyrier F.J."/>
            <person name="Picardeau M."/>
        </authorList>
    </citation>
    <scope>NUCLEOTIDE SEQUENCE [LARGE SCALE GENOMIC DNA]</scope>
    <source>
        <strain evidence="1">201702455</strain>
    </source>
</reference>
<organism evidence="1 2">
    <name type="scientific">Leptospira sarikeiensis</name>
    <dbReference type="NCBI Taxonomy" id="2484943"/>
    <lineage>
        <taxon>Bacteria</taxon>
        <taxon>Pseudomonadati</taxon>
        <taxon>Spirochaetota</taxon>
        <taxon>Spirochaetia</taxon>
        <taxon>Leptospirales</taxon>
        <taxon>Leptospiraceae</taxon>
        <taxon>Leptospira</taxon>
    </lineage>
</organism>
<dbReference type="EMBL" id="RQGF01000002">
    <property type="protein sequence ID" value="TGL65944.1"/>
    <property type="molecule type" value="Genomic_DNA"/>
</dbReference>
<proteinExistence type="predicted"/>
<evidence type="ECO:0000313" key="1">
    <source>
        <dbReference type="EMBL" id="TGL65944.1"/>
    </source>
</evidence>
<gene>
    <name evidence="1" type="ORF">EHQ64_00015</name>
</gene>
<evidence type="ECO:0000313" key="2">
    <source>
        <dbReference type="Proteomes" id="UP000297762"/>
    </source>
</evidence>
<accession>A0A4R9KFS4</accession>
<name>A0A4R9KFS4_9LEPT</name>
<dbReference type="RefSeq" id="WP_135647345.1">
    <property type="nucleotide sequence ID" value="NZ_RQGF01000002.1"/>
</dbReference>
<sequence length="210" mass="25583">MKRKSKFPHWLARSIASNLNSRYYFYLREEDRPIDWISWGKCANSSQKNFLTYLRRSVRDDIHKDPHWKYVSIEQKNLLNKTYTNSLKERRIETVVRDLNDFAKRPDKLDPISQSFLRAAHLEINKLNCFIRDYKNVPISIKAYMWAMTSRRNYLRMLRSEFPDLTRSKSEWDICFKQCRANLSHYQESIWINAFEKNRKKFERLQNAEN</sequence>
<protein>
    <submittedName>
        <fullName evidence="1">Uncharacterized protein</fullName>
    </submittedName>
</protein>
<keyword evidence="2" id="KW-1185">Reference proteome</keyword>
<dbReference type="OrthoDB" id="327737at2"/>